<evidence type="ECO:0000313" key="2">
    <source>
        <dbReference type="EMBL" id="KAK8063411.1"/>
    </source>
</evidence>
<name>A0ABR1UZC9_9PEZI</name>
<protein>
    <submittedName>
        <fullName evidence="2">Uncharacterized protein</fullName>
    </submittedName>
</protein>
<dbReference type="EMBL" id="JAQQWM010000005">
    <property type="protein sequence ID" value="KAK8063411.1"/>
    <property type="molecule type" value="Genomic_DNA"/>
</dbReference>
<keyword evidence="3" id="KW-1185">Reference proteome</keyword>
<gene>
    <name evidence="2" type="ORF">PG996_008063</name>
</gene>
<dbReference type="Proteomes" id="UP001446871">
    <property type="component" value="Unassembled WGS sequence"/>
</dbReference>
<proteinExistence type="predicted"/>
<feature type="region of interest" description="Disordered" evidence="1">
    <location>
        <begin position="64"/>
        <end position="83"/>
    </location>
</feature>
<accession>A0ABR1UZC9</accession>
<comment type="caution">
    <text evidence="2">The sequence shown here is derived from an EMBL/GenBank/DDBJ whole genome shotgun (WGS) entry which is preliminary data.</text>
</comment>
<evidence type="ECO:0000256" key="1">
    <source>
        <dbReference type="SAM" id="MobiDB-lite"/>
    </source>
</evidence>
<reference evidence="2 3" key="1">
    <citation type="submission" date="2023-01" db="EMBL/GenBank/DDBJ databases">
        <title>Analysis of 21 Apiospora genomes using comparative genomics revels a genus with tremendous synthesis potential of carbohydrate active enzymes and secondary metabolites.</title>
        <authorList>
            <person name="Sorensen T."/>
        </authorList>
    </citation>
    <scope>NUCLEOTIDE SEQUENCE [LARGE SCALE GENOMIC DNA]</scope>
    <source>
        <strain evidence="2 3">CBS 83171</strain>
    </source>
</reference>
<organism evidence="2 3">
    <name type="scientific">Apiospora saccharicola</name>
    <dbReference type="NCBI Taxonomy" id="335842"/>
    <lineage>
        <taxon>Eukaryota</taxon>
        <taxon>Fungi</taxon>
        <taxon>Dikarya</taxon>
        <taxon>Ascomycota</taxon>
        <taxon>Pezizomycotina</taxon>
        <taxon>Sordariomycetes</taxon>
        <taxon>Xylariomycetidae</taxon>
        <taxon>Amphisphaeriales</taxon>
        <taxon>Apiosporaceae</taxon>
        <taxon>Apiospora</taxon>
    </lineage>
</organism>
<evidence type="ECO:0000313" key="3">
    <source>
        <dbReference type="Proteomes" id="UP001446871"/>
    </source>
</evidence>
<sequence length="83" mass="9050">MSIGGIRERFSRAIQKAETTIKRWKQNAPKLGDVDLNELATKVSKQEGGIVDLESVNGDVGDQRYGDTDYIGEPGRGFAKPGL</sequence>